<feature type="domain" description="Response regulatory" evidence="3">
    <location>
        <begin position="5"/>
        <end position="123"/>
    </location>
</feature>
<dbReference type="Proteomes" id="UP000178534">
    <property type="component" value="Unassembled WGS sequence"/>
</dbReference>
<sequence>MEQKKILLIEDSKPLRTVLTERLREVGFEVTEANGGEEGLKLALEQKPDMIITDIVMFPVDGLELAKRVRESGNWGNDVHIVALTNQDSTQEKSRIEPLHLSAYFIKTDTPLDEIVKDVQKLFKGKKR</sequence>
<dbReference type="PANTHER" id="PTHR44591:SF3">
    <property type="entry name" value="RESPONSE REGULATORY DOMAIN-CONTAINING PROTEIN"/>
    <property type="match status" value="1"/>
</dbReference>
<protein>
    <recommendedName>
        <fullName evidence="3">Response regulatory domain-containing protein</fullName>
    </recommendedName>
</protein>
<name>A0A1G2DIW3_9BACT</name>
<evidence type="ECO:0000259" key="3">
    <source>
        <dbReference type="PROSITE" id="PS50110"/>
    </source>
</evidence>
<evidence type="ECO:0000256" key="2">
    <source>
        <dbReference type="PROSITE-ProRule" id="PRU00169"/>
    </source>
</evidence>
<dbReference type="GO" id="GO:0000160">
    <property type="term" value="P:phosphorelay signal transduction system"/>
    <property type="evidence" value="ECO:0007669"/>
    <property type="project" value="InterPro"/>
</dbReference>
<dbReference type="SMART" id="SM00448">
    <property type="entry name" value="REC"/>
    <property type="match status" value="1"/>
</dbReference>
<dbReference type="AlphaFoldDB" id="A0A1G2DIW3"/>
<accession>A0A1G2DIW3</accession>
<organism evidence="4 5">
    <name type="scientific">Candidatus Lloydbacteria bacterium RIFCSPLOWO2_01_FULL_50_20</name>
    <dbReference type="NCBI Taxonomy" id="1798665"/>
    <lineage>
        <taxon>Bacteria</taxon>
        <taxon>Candidatus Lloydiibacteriota</taxon>
    </lineage>
</organism>
<evidence type="ECO:0000256" key="1">
    <source>
        <dbReference type="ARBA" id="ARBA00022553"/>
    </source>
</evidence>
<feature type="modified residue" description="4-aspartylphosphate" evidence="2">
    <location>
        <position position="54"/>
    </location>
</feature>
<dbReference type="InterPro" id="IPR001789">
    <property type="entry name" value="Sig_transdc_resp-reg_receiver"/>
</dbReference>
<evidence type="ECO:0000313" key="4">
    <source>
        <dbReference type="EMBL" id="OGZ13595.1"/>
    </source>
</evidence>
<dbReference type="SUPFAM" id="SSF52172">
    <property type="entry name" value="CheY-like"/>
    <property type="match status" value="1"/>
</dbReference>
<dbReference type="Gene3D" id="3.40.50.2300">
    <property type="match status" value="1"/>
</dbReference>
<evidence type="ECO:0000313" key="5">
    <source>
        <dbReference type="Proteomes" id="UP000178534"/>
    </source>
</evidence>
<dbReference type="CDD" id="cd00156">
    <property type="entry name" value="REC"/>
    <property type="match status" value="1"/>
</dbReference>
<reference evidence="4 5" key="1">
    <citation type="journal article" date="2016" name="Nat. Commun.">
        <title>Thousands of microbial genomes shed light on interconnected biogeochemical processes in an aquifer system.</title>
        <authorList>
            <person name="Anantharaman K."/>
            <person name="Brown C.T."/>
            <person name="Hug L.A."/>
            <person name="Sharon I."/>
            <person name="Castelle C.J."/>
            <person name="Probst A.J."/>
            <person name="Thomas B.C."/>
            <person name="Singh A."/>
            <person name="Wilkins M.J."/>
            <person name="Karaoz U."/>
            <person name="Brodie E.L."/>
            <person name="Williams K.H."/>
            <person name="Hubbard S.S."/>
            <person name="Banfield J.F."/>
        </authorList>
    </citation>
    <scope>NUCLEOTIDE SEQUENCE [LARGE SCALE GENOMIC DNA]</scope>
</reference>
<dbReference type="Pfam" id="PF00072">
    <property type="entry name" value="Response_reg"/>
    <property type="match status" value="1"/>
</dbReference>
<dbReference type="InterPro" id="IPR011006">
    <property type="entry name" value="CheY-like_superfamily"/>
</dbReference>
<comment type="caution">
    <text evidence="4">The sequence shown here is derived from an EMBL/GenBank/DDBJ whole genome shotgun (WGS) entry which is preliminary data.</text>
</comment>
<proteinExistence type="predicted"/>
<dbReference type="EMBL" id="MHLP01000006">
    <property type="protein sequence ID" value="OGZ13595.1"/>
    <property type="molecule type" value="Genomic_DNA"/>
</dbReference>
<dbReference type="PANTHER" id="PTHR44591">
    <property type="entry name" value="STRESS RESPONSE REGULATOR PROTEIN 1"/>
    <property type="match status" value="1"/>
</dbReference>
<keyword evidence="1 2" id="KW-0597">Phosphoprotein</keyword>
<dbReference type="STRING" id="1798665.A2942_04580"/>
<dbReference type="PROSITE" id="PS50110">
    <property type="entry name" value="RESPONSE_REGULATORY"/>
    <property type="match status" value="1"/>
</dbReference>
<dbReference type="InterPro" id="IPR050595">
    <property type="entry name" value="Bact_response_regulator"/>
</dbReference>
<gene>
    <name evidence="4" type="ORF">A2942_04580</name>
</gene>